<sequence length="296" mass="31063">MTAGSKRFLKAIAIVAGTSSGVLAAVAQAPADARLCDQLEAELVGIAPRQAPNTAKYDTAIAKQRDQIVKLRNRAQVTGCGFSSTGRGTENCASLNATLAKMESNLDSLQQARAQAAYVAPARSPEEIIAALDANGCREQTDSYPLDSSTEAADRNGRTIEQILSDPAVSEQSDVDLAGEQGNTASLDDNQAIERQSLDPVDNTGQPSDYEIIAGNPPRADSPATGSDRTHSSSIVKPEPPAAPTKVETASSTATRQPPVERDLDPNRKVRVVGPVFLPDPEGAIDLRAPGRKPGQ</sequence>
<evidence type="ECO:0000256" key="2">
    <source>
        <dbReference type="SAM" id="SignalP"/>
    </source>
</evidence>
<feature type="signal peptide" evidence="2">
    <location>
        <begin position="1"/>
        <end position="24"/>
    </location>
</feature>
<keyword evidence="4" id="KW-1185">Reference proteome</keyword>
<evidence type="ECO:0000313" key="3">
    <source>
        <dbReference type="EMBL" id="PSJ63945.1"/>
    </source>
</evidence>
<evidence type="ECO:0000313" key="4">
    <source>
        <dbReference type="Proteomes" id="UP000240653"/>
    </source>
</evidence>
<name>A0A2P7SNI9_9HYPH</name>
<feature type="compositionally biased region" description="Polar residues" evidence="1">
    <location>
        <begin position="224"/>
        <end position="235"/>
    </location>
</feature>
<accession>A0A2P7SNI9</accession>
<feature type="compositionally biased region" description="Basic and acidic residues" evidence="1">
    <location>
        <begin position="259"/>
        <end position="268"/>
    </location>
</feature>
<keyword evidence="2" id="KW-0732">Signal</keyword>
<feature type="chain" id="PRO_5015186338" evidence="2">
    <location>
        <begin position="25"/>
        <end position="296"/>
    </location>
</feature>
<dbReference type="AlphaFoldDB" id="A0A2P7SNI9"/>
<reference evidence="3 4" key="1">
    <citation type="submission" date="2018-03" db="EMBL/GenBank/DDBJ databases">
        <title>The draft genome of Mesorhizobium soli JCM 19897.</title>
        <authorList>
            <person name="Li L."/>
            <person name="Liu L."/>
            <person name="Liang L."/>
            <person name="Wang T."/>
            <person name="Zhang X."/>
        </authorList>
    </citation>
    <scope>NUCLEOTIDE SEQUENCE [LARGE SCALE GENOMIC DNA]</scope>
    <source>
        <strain evidence="3 4">JCM 19897</strain>
    </source>
</reference>
<proteinExistence type="predicted"/>
<comment type="caution">
    <text evidence="3">The sequence shown here is derived from an EMBL/GenBank/DDBJ whole genome shotgun (WGS) entry which is preliminary data.</text>
</comment>
<evidence type="ECO:0000256" key="1">
    <source>
        <dbReference type="SAM" id="MobiDB-lite"/>
    </source>
</evidence>
<protein>
    <submittedName>
        <fullName evidence="3">Uncharacterized protein</fullName>
    </submittedName>
</protein>
<dbReference type="RefSeq" id="WP_106722300.1">
    <property type="nucleotide sequence ID" value="NZ_PXYL01000001.1"/>
</dbReference>
<dbReference type="EMBL" id="PXYL01000001">
    <property type="protein sequence ID" value="PSJ63945.1"/>
    <property type="molecule type" value="Genomic_DNA"/>
</dbReference>
<gene>
    <name evidence="3" type="ORF">C7I85_02170</name>
</gene>
<dbReference type="Proteomes" id="UP000240653">
    <property type="component" value="Unassembled WGS sequence"/>
</dbReference>
<feature type="region of interest" description="Disordered" evidence="1">
    <location>
        <begin position="197"/>
        <end position="296"/>
    </location>
</feature>
<organism evidence="3 4">
    <name type="scientific">Pseudaminobacter soli</name>
    <name type="common">ex Li et al. 2025</name>
    <dbReference type="NCBI Taxonomy" id="1295366"/>
    <lineage>
        <taxon>Bacteria</taxon>
        <taxon>Pseudomonadati</taxon>
        <taxon>Pseudomonadota</taxon>
        <taxon>Alphaproteobacteria</taxon>
        <taxon>Hyphomicrobiales</taxon>
        <taxon>Phyllobacteriaceae</taxon>
        <taxon>Pseudaminobacter</taxon>
    </lineage>
</organism>